<sequence>MIISFKNGEKVLTMENADMRSICGGTAVATQSFPCTVHESDGSVHTKVVSSVEECLEYGGLK</sequence>
<dbReference type="AlphaFoldDB" id="A0AA92T4Y8"/>
<gene>
    <name evidence="3" type="ORF">DWV53_08405</name>
    <name evidence="2" type="ORF">DWX90_11720</name>
    <name evidence="1" type="ORF">DXB80_04235</name>
</gene>
<evidence type="ECO:0000313" key="1">
    <source>
        <dbReference type="EMBL" id="RGN11182.1"/>
    </source>
</evidence>
<protein>
    <submittedName>
        <fullName evidence="1">Uncharacterized protein</fullName>
    </submittedName>
</protein>
<dbReference type="EMBL" id="QSAV01000023">
    <property type="protein sequence ID" value="RGW79093.1"/>
    <property type="molecule type" value="Genomic_DNA"/>
</dbReference>
<name>A0AA92T4Y8_9BACT</name>
<accession>A0AA92T4Y8</accession>
<evidence type="ECO:0000313" key="3">
    <source>
        <dbReference type="EMBL" id="RGW79093.1"/>
    </source>
</evidence>
<dbReference type="Proteomes" id="UP000261245">
    <property type="component" value="Unassembled WGS sequence"/>
</dbReference>
<dbReference type="EMBL" id="QSUC01000007">
    <property type="protein sequence ID" value="RGN11182.1"/>
    <property type="molecule type" value="Genomic_DNA"/>
</dbReference>
<reference evidence="4 5" key="1">
    <citation type="submission" date="2018-08" db="EMBL/GenBank/DDBJ databases">
        <title>A genome reference for cultivated species of the human gut microbiota.</title>
        <authorList>
            <person name="Zou Y."/>
            <person name="Xue W."/>
            <person name="Luo G."/>
        </authorList>
    </citation>
    <scope>NUCLEOTIDE SEQUENCE [LARGE SCALE GENOMIC DNA]</scope>
    <source>
        <strain evidence="3 5">AF10-17</strain>
        <strain evidence="2 6">AF22-1</strain>
        <strain evidence="1 4">OM06-11</strain>
    </source>
</reference>
<evidence type="ECO:0000313" key="6">
    <source>
        <dbReference type="Proteomes" id="UP000286113"/>
    </source>
</evidence>
<dbReference type="RefSeq" id="WP_117727467.1">
    <property type="nucleotide sequence ID" value="NZ_QRSU01000048.1"/>
</dbReference>
<evidence type="ECO:0000313" key="5">
    <source>
        <dbReference type="Proteomes" id="UP000285776"/>
    </source>
</evidence>
<evidence type="ECO:0000313" key="2">
    <source>
        <dbReference type="EMBL" id="RGS46011.1"/>
    </source>
</evidence>
<dbReference type="Proteomes" id="UP000286113">
    <property type="component" value="Unassembled WGS sequence"/>
</dbReference>
<organism evidence="1 4">
    <name type="scientific">Segatella copri</name>
    <dbReference type="NCBI Taxonomy" id="165179"/>
    <lineage>
        <taxon>Bacteria</taxon>
        <taxon>Pseudomonadati</taxon>
        <taxon>Bacteroidota</taxon>
        <taxon>Bacteroidia</taxon>
        <taxon>Bacteroidales</taxon>
        <taxon>Prevotellaceae</taxon>
        <taxon>Segatella</taxon>
    </lineage>
</organism>
<proteinExistence type="predicted"/>
<dbReference type="Proteomes" id="UP000285776">
    <property type="component" value="Unassembled WGS sequence"/>
</dbReference>
<comment type="caution">
    <text evidence="1">The sequence shown here is derived from an EMBL/GenBank/DDBJ whole genome shotgun (WGS) entry which is preliminary data.</text>
</comment>
<evidence type="ECO:0000313" key="4">
    <source>
        <dbReference type="Proteomes" id="UP000261245"/>
    </source>
</evidence>
<dbReference type="EMBL" id="QRVN01000026">
    <property type="protein sequence ID" value="RGS46011.1"/>
    <property type="molecule type" value="Genomic_DNA"/>
</dbReference>